<dbReference type="InterPro" id="IPR048059">
    <property type="entry name" value="Rrp5_S1_rpt_hs1_sc1"/>
</dbReference>
<keyword evidence="2" id="KW-0690">Ribosome biogenesis</keyword>
<comment type="subcellular location">
    <subcellularLocation>
        <location evidence="1">Nucleus</location>
        <location evidence="1">Nucleolus</location>
    </subcellularLocation>
</comment>
<feature type="compositionally biased region" description="Basic residues" evidence="10">
    <location>
        <begin position="1"/>
        <end position="14"/>
    </location>
</feature>
<dbReference type="SUPFAM" id="SSF48452">
    <property type="entry name" value="TPR-like"/>
    <property type="match status" value="2"/>
</dbReference>
<feature type="domain" description="S1 motif" evidence="11">
    <location>
        <begin position="501"/>
        <end position="568"/>
    </location>
</feature>
<dbReference type="GO" id="GO:0006364">
    <property type="term" value="P:rRNA processing"/>
    <property type="evidence" value="ECO:0007669"/>
    <property type="project" value="UniProtKB-KW"/>
</dbReference>
<dbReference type="Pfam" id="PF24682">
    <property type="entry name" value="OB_RRP5"/>
    <property type="match status" value="1"/>
</dbReference>
<feature type="domain" description="S1 motif" evidence="11">
    <location>
        <begin position="879"/>
        <end position="943"/>
    </location>
</feature>
<proteinExistence type="predicted"/>
<sequence length="1892" mass="211376">MVSHNGRKFQKRKKQNAEFEPLKPCNKLKKAQTKNEAKSNGIQRGLQSSVFFQDDEIVFPRGGRGILSRTEEADAQAEAEAEFGREQGFVNKGKERQKKIKGSETTYRSDGDEWGSLFGGGILGNLPKLANRVTLKNIAPGMKIWGVIVEINAKDLVISLPGGPRGFVRAEDACDVAIDDQNEVPDLHKRFNVGQLVSCIVLQLDNDKREAKGSKRIWLSLRLSILYKGLTLDAVQDGMVMVAQVRSVEDHGCILHFGVSSFTGFLPKMDEGGAEICVGQLLQCTVKKVDKGRGVVYADSNTNLLSKYVTKDIKGLSIDILVPGMMVNARVHSKLENGIMLSFLTYFTGTVDIFHLQTTFPSASWKQDYTEHQKVNARILFIDPSTRAIGMTLNPHLLHYKSPPVHVKIGEIYDNSRVFRIDGNFGILLDIPSSPENTPTYVHRSDVADEEVLKLEKKFKLGDHARLRILEIRCLEGLAIGTLKASVIEGSIFTHSDVKPGMLVKAKVIAVEPFGAIVQIASGVKALCPLRHMSELDIIKPAKKFKVGVELTFRVLGCKSKRITVTHKKTLVKSKLEILASYADATVNLITHGWITKIERHGCYVRFYNGVQGFAPRSELGLELGSEPSTVYHIEQVVKCRITSSVPASRKINVSFVISSKRARINEVGMVRLGSVVAGIVDKLTPTAVIINFKDSSQFKGSISYEHLADNQGQVALLRPLLRPGFEFDQLVVLDIEGSNIILSAKYSLIYHVEDIPSDITHLCPLSTVHGYVSNIIETGCFVRFLGCLTGFSSKIRATDHMVSSLFDAFYIGQSVRSHIVNVDNEAGRIKLSLKQSFCFSTDISYIQGYFLLDDKISMLQSLDGKVSNSNWVKDFNIGIVVMGEVQDIKEFGIVLGFSNYENVVGFVAQHQLGELSVEKGSVIRAVVLDISKSESLVDLSLKPNLINSKNVEQSSTAKKKRHRGSIFELELHQTLTAIVEIVKENYLVVSLPEYNYAVGYASIIDYNTEMLPRKHFFNGQSVLVTIEALHSADSSGRLLLRLKSLGEALNSSSLKRAKKLSNYTIGALVDAEIIGIKQLELCVKFGVGLTGKIHVNEVDDDEHSVENRLSKFRIGQLVNARIIAKVPRAGKHKNTFRWLLSSKPSILSGNVHVIEYSLPFDKISIGSIVTGYVVKVDPEWVKLTISKYVKANLFILDSSSEPSELREFNKRYYIGQVVTGRVISMNKNRRVLRLSLHSSTHKTPHDAVYIDKDNADGLVSNMMGAEHIMDGDIIGGKIKKILPNIGGVLVQIGPHLFGRVHYTELVDSWVIDPLSRYQEGLFVKCKVLEISRSSSGFVHADLSLRASMTNSVDLLNEKDMPCKCVDKIDDLLAMMEVYGYVKNVTSKGCFIMLSRKIDARILLSNLSDGFVENPDAEFPVGKLVHGRVLCVDISSKKVDVTLKKDGDGQLVKPDSCDFSKLHVGDLVSGHIRRVEVYGLFISIDGSNLVGLCHVSEVSDDHVDHIETKYRAGEKVVAKILKIDQERQRIRLGMKKSYIEEVNNTISNEDVGARDCRLPTLAQNDHSGIERTTDQEDDGTAIVLSQAESRAFFPPLQVSLDDSENFDLHNATAISKEIGSGAQEIKHNKDRKAMKVAKQEREREIRASEEKYLRNGGPETVDDFEKLVRSSPNSSFSWIKYMEFMLAQADVQKARSIAERALKTINIQEEGERLNIWVAYFNIENAYGTSPEEDVDRAFKRALQTCDPKKLHLALLGMYQRTEQYKLAEALLNKMTKKFRKSCKVWLSCMQNALSLGKEDIQSVINRALLSLPIKKHIKFISHTAILEFKCGVPDRGRSMFEGILREHPKRTDIWNIYLDQVMYFASYRFYLCFLFSELVLLCRKFAWEITS</sequence>
<dbReference type="CDD" id="cd05693">
    <property type="entry name" value="S1_Rrp5_repeat_hs1_sc1"/>
    <property type="match status" value="1"/>
</dbReference>
<evidence type="ECO:0000256" key="10">
    <source>
        <dbReference type="SAM" id="MobiDB-lite"/>
    </source>
</evidence>
<dbReference type="InterPro" id="IPR057301">
    <property type="entry name" value="Rrp5_OB_4th"/>
</dbReference>
<gene>
    <name evidence="12" type="primary">rps1</name>
    <name evidence="12" type="ORF">AXF42_Ash010921</name>
</gene>
<dbReference type="FunFam" id="2.40.50.140:FF:000179">
    <property type="entry name" value="rRNA biogenesis protein RRP5"/>
    <property type="match status" value="1"/>
</dbReference>
<feature type="domain" description="S1 motif" evidence="11">
    <location>
        <begin position="588"/>
        <end position="657"/>
    </location>
</feature>
<evidence type="ECO:0000256" key="7">
    <source>
        <dbReference type="ARBA" id="ARBA00073619"/>
    </source>
</evidence>
<protein>
    <recommendedName>
        <fullName evidence="7">rRNA biogenesis protein RRP5</fullName>
    </recommendedName>
    <alternativeName>
        <fullName evidence="8">Ribosomal RNA-processing protein 5</fullName>
    </alternativeName>
</protein>
<dbReference type="Gene3D" id="2.40.50.140">
    <property type="entry name" value="Nucleic acid-binding proteins"/>
    <property type="match status" value="11"/>
</dbReference>
<dbReference type="GO" id="GO:0005840">
    <property type="term" value="C:ribosome"/>
    <property type="evidence" value="ECO:0007669"/>
    <property type="project" value="UniProtKB-KW"/>
</dbReference>
<dbReference type="InterPro" id="IPR012340">
    <property type="entry name" value="NA-bd_OB-fold"/>
</dbReference>
<feature type="coiled-coil region" evidence="9">
    <location>
        <begin position="1622"/>
        <end position="1651"/>
    </location>
</feature>
<keyword evidence="5" id="KW-0539">Nucleus</keyword>
<dbReference type="PANTHER" id="PTHR23270:SF10">
    <property type="entry name" value="PROTEIN RRP5 HOMOLOG"/>
    <property type="match status" value="1"/>
</dbReference>
<evidence type="ECO:0000256" key="4">
    <source>
        <dbReference type="ARBA" id="ARBA00022737"/>
    </source>
</evidence>
<keyword evidence="4" id="KW-0677">Repeat</keyword>
<dbReference type="PROSITE" id="PS50126">
    <property type="entry name" value="S1"/>
    <property type="match status" value="13"/>
</dbReference>
<keyword evidence="12" id="KW-0689">Ribosomal protein</keyword>
<feature type="domain" description="S1 motif" evidence="11">
    <location>
        <begin position="1067"/>
        <end position="1144"/>
    </location>
</feature>
<feature type="domain" description="S1 motif" evidence="11">
    <location>
        <begin position="410"/>
        <end position="484"/>
    </location>
</feature>
<reference evidence="12 13" key="1">
    <citation type="journal article" date="2017" name="Nature">
        <title>The Apostasia genome and the evolution of orchids.</title>
        <authorList>
            <person name="Zhang G.Q."/>
            <person name="Liu K.W."/>
            <person name="Li Z."/>
            <person name="Lohaus R."/>
            <person name="Hsiao Y.Y."/>
            <person name="Niu S.C."/>
            <person name="Wang J.Y."/>
            <person name="Lin Y.C."/>
            <person name="Xu Q."/>
            <person name="Chen L.J."/>
            <person name="Yoshida K."/>
            <person name="Fujiwara S."/>
            <person name="Wang Z.W."/>
            <person name="Zhang Y.Q."/>
            <person name="Mitsuda N."/>
            <person name="Wang M."/>
            <person name="Liu G.H."/>
            <person name="Pecoraro L."/>
            <person name="Huang H.X."/>
            <person name="Xiao X.J."/>
            <person name="Lin M."/>
            <person name="Wu X.Y."/>
            <person name="Wu W.L."/>
            <person name="Chen Y.Y."/>
            <person name="Chang S.B."/>
            <person name="Sakamoto S."/>
            <person name="Ohme-Takagi M."/>
            <person name="Yagi M."/>
            <person name="Zeng S.J."/>
            <person name="Shen C.Y."/>
            <person name="Yeh C.M."/>
            <person name="Luo Y.B."/>
            <person name="Tsai W.C."/>
            <person name="Van de Peer Y."/>
            <person name="Liu Z.J."/>
        </authorList>
    </citation>
    <scope>NUCLEOTIDE SEQUENCE [LARGE SCALE GENOMIC DNA]</scope>
    <source>
        <strain evidence="13">cv. Shenzhen</strain>
        <tissue evidence="12">Stem</tissue>
    </source>
</reference>
<dbReference type="GO" id="GO:0003723">
    <property type="term" value="F:RNA binding"/>
    <property type="evidence" value="ECO:0007669"/>
    <property type="project" value="TreeGrafter"/>
</dbReference>
<dbReference type="InterPro" id="IPR003029">
    <property type="entry name" value="S1_domain"/>
</dbReference>
<dbReference type="CDD" id="cd00164">
    <property type="entry name" value="S1_like"/>
    <property type="match status" value="1"/>
</dbReference>
<feature type="domain" description="S1 motif" evidence="11">
    <location>
        <begin position="1375"/>
        <end position="1444"/>
    </location>
</feature>
<evidence type="ECO:0000256" key="3">
    <source>
        <dbReference type="ARBA" id="ARBA00022552"/>
    </source>
</evidence>
<name>A0A2H9ZQL2_9ASPA</name>
<evidence type="ECO:0000256" key="1">
    <source>
        <dbReference type="ARBA" id="ARBA00004604"/>
    </source>
</evidence>
<feature type="domain" description="S1 motif" evidence="11">
    <location>
        <begin position="141"/>
        <end position="222"/>
    </location>
</feature>
<dbReference type="Gene3D" id="1.25.40.10">
    <property type="entry name" value="Tetratricopeptide repeat domain"/>
    <property type="match status" value="1"/>
</dbReference>
<feature type="domain" description="S1 motif" evidence="11">
    <location>
        <begin position="766"/>
        <end position="835"/>
    </location>
</feature>
<evidence type="ECO:0000256" key="5">
    <source>
        <dbReference type="ARBA" id="ARBA00023242"/>
    </source>
</evidence>
<dbReference type="Proteomes" id="UP000236161">
    <property type="component" value="Unassembled WGS sequence"/>
</dbReference>
<evidence type="ECO:0000256" key="8">
    <source>
        <dbReference type="ARBA" id="ARBA00076674"/>
    </source>
</evidence>
<evidence type="ECO:0000256" key="9">
    <source>
        <dbReference type="SAM" id="Coils"/>
    </source>
</evidence>
<dbReference type="PANTHER" id="PTHR23270">
    <property type="entry name" value="PROGRAMMED CELL DEATH PROTEIN 11 PRE-RRNA PROCESSING PROTEIN RRP5"/>
    <property type="match status" value="1"/>
</dbReference>
<dbReference type="FunFam" id="2.40.50.140:FF:000155">
    <property type="entry name" value="rRNA biogenesis protein RRP5"/>
    <property type="match status" value="1"/>
</dbReference>
<dbReference type="STRING" id="1088818.A0A2H9ZQL2"/>
<dbReference type="GO" id="GO:0032040">
    <property type="term" value="C:small-subunit processome"/>
    <property type="evidence" value="ECO:0007669"/>
    <property type="project" value="TreeGrafter"/>
</dbReference>
<organism evidence="12 13">
    <name type="scientific">Apostasia shenzhenica</name>
    <dbReference type="NCBI Taxonomy" id="1088818"/>
    <lineage>
        <taxon>Eukaryota</taxon>
        <taxon>Viridiplantae</taxon>
        <taxon>Streptophyta</taxon>
        <taxon>Embryophyta</taxon>
        <taxon>Tracheophyta</taxon>
        <taxon>Spermatophyta</taxon>
        <taxon>Magnoliopsida</taxon>
        <taxon>Liliopsida</taxon>
        <taxon>Asparagales</taxon>
        <taxon>Orchidaceae</taxon>
        <taxon>Apostasioideae</taxon>
        <taxon>Apostasia</taxon>
    </lineage>
</organism>
<dbReference type="SMART" id="SM00316">
    <property type="entry name" value="S1"/>
    <property type="match status" value="15"/>
</dbReference>
<evidence type="ECO:0000313" key="13">
    <source>
        <dbReference type="Proteomes" id="UP000236161"/>
    </source>
</evidence>
<dbReference type="SUPFAM" id="SSF50249">
    <property type="entry name" value="Nucleic acid-binding proteins"/>
    <property type="match status" value="12"/>
</dbReference>
<feature type="domain" description="S1 motif" evidence="11">
    <location>
        <begin position="1167"/>
        <end position="1238"/>
    </location>
</feature>
<keyword evidence="6" id="KW-0687">Ribonucleoprotein</keyword>
<dbReference type="InterPro" id="IPR045209">
    <property type="entry name" value="Rrp5"/>
</dbReference>
<dbReference type="Pfam" id="PF24685">
    <property type="entry name" value="OB_RRP5_4th"/>
    <property type="match status" value="1"/>
</dbReference>
<keyword evidence="3" id="KW-0698">rRNA processing</keyword>
<dbReference type="InterPro" id="IPR057300">
    <property type="entry name" value="OB_Rrp5"/>
</dbReference>
<dbReference type="Pfam" id="PF00575">
    <property type="entry name" value="S1"/>
    <property type="match status" value="3"/>
</dbReference>
<feature type="region of interest" description="Disordered" evidence="10">
    <location>
        <begin position="1"/>
        <end position="44"/>
    </location>
</feature>
<dbReference type="FunFam" id="2.40.50.140:FF:000159">
    <property type="entry name" value="rRNA biogenesis protein rrp5"/>
    <property type="match status" value="1"/>
</dbReference>
<keyword evidence="13" id="KW-1185">Reference proteome</keyword>
<feature type="domain" description="S1 motif" evidence="11">
    <location>
        <begin position="1465"/>
        <end position="1535"/>
    </location>
</feature>
<dbReference type="InterPro" id="IPR011990">
    <property type="entry name" value="TPR-like_helical_dom_sf"/>
</dbReference>
<evidence type="ECO:0000256" key="6">
    <source>
        <dbReference type="ARBA" id="ARBA00023274"/>
    </source>
</evidence>
<evidence type="ECO:0000313" key="12">
    <source>
        <dbReference type="EMBL" id="PKA45582.1"/>
    </source>
</evidence>
<accession>A0A2H9ZQL2</accession>
<evidence type="ECO:0000259" key="11">
    <source>
        <dbReference type="PROSITE" id="PS50126"/>
    </source>
</evidence>
<feature type="domain" description="S1 motif" evidence="11">
    <location>
        <begin position="674"/>
        <end position="746"/>
    </location>
</feature>
<dbReference type="FunFam" id="2.40.50.140:FF:000103">
    <property type="entry name" value="protein RRP5 homolog"/>
    <property type="match status" value="1"/>
</dbReference>
<dbReference type="OrthoDB" id="412781at2759"/>
<feature type="domain" description="S1 motif" evidence="11">
    <location>
        <begin position="1272"/>
        <end position="1346"/>
    </location>
</feature>
<keyword evidence="9" id="KW-0175">Coiled coil</keyword>
<feature type="domain" description="S1 motif" evidence="11">
    <location>
        <begin position="324"/>
        <end position="394"/>
    </location>
</feature>
<dbReference type="EMBL" id="KZ454830">
    <property type="protein sequence ID" value="PKA45582.1"/>
    <property type="molecule type" value="Genomic_DNA"/>
</dbReference>
<evidence type="ECO:0000256" key="2">
    <source>
        <dbReference type="ARBA" id="ARBA00022517"/>
    </source>
</evidence>